<evidence type="ECO:0008006" key="3">
    <source>
        <dbReference type="Google" id="ProtNLM"/>
    </source>
</evidence>
<gene>
    <name evidence="1" type="ORF">LNINA_LOCUS6958</name>
</gene>
<organism evidence="1 2">
    <name type="scientific">Leptosia nina</name>
    <dbReference type="NCBI Taxonomy" id="320188"/>
    <lineage>
        <taxon>Eukaryota</taxon>
        <taxon>Metazoa</taxon>
        <taxon>Ecdysozoa</taxon>
        <taxon>Arthropoda</taxon>
        <taxon>Hexapoda</taxon>
        <taxon>Insecta</taxon>
        <taxon>Pterygota</taxon>
        <taxon>Neoptera</taxon>
        <taxon>Endopterygota</taxon>
        <taxon>Lepidoptera</taxon>
        <taxon>Glossata</taxon>
        <taxon>Ditrysia</taxon>
        <taxon>Papilionoidea</taxon>
        <taxon>Pieridae</taxon>
        <taxon>Pierinae</taxon>
        <taxon>Leptosia</taxon>
    </lineage>
</organism>
<keyword evidence="2" id="KW-1185">Reference proteome</keyword>
<dbReference type="Proteomes" id="UP001497472">
    <property type="component" value="Unassembled WGS sequence"/>
</dbReference>
<name>A0AAV1JFV9_9NEOP</name>
<proteinExistence type="predicted"/>
<accession>A0AAV1JFV9</accession>
<evidence type="ECO:0000313" key="1">
    <source>
        <dbReference type="EMBL" id="CAK1547482.1"/>
    </source>
</evidence>
<evidence type="ECO:0000313" key="2">
    <source>
        <dbReference type="Proteomes" id="UP001497472"/>
    </source>
</evidence>
<reference evidence="1 2" key="1">
    <citation type="submission" date="2023-11" db="EMBL/GenBank/DDBJ databases">
        <authorList>
            <person name="Okamura Y."/>
        </authorList>
    </citation>
    <scope>NUCLEOTIDE SEQUENCE [LARGE SCALE GENOMIC DNA]</scope>
</reference>
<protein>
    <recommendedName>
        <fullName evidence="3">Secreted protein</fullName>
    </recommendedName>
</protein>
<sequence length="82" mass="9037">MVSVAARVVIATRCRETRLLLCVPGQPCSRPRVAGGGCGARGRRRDGWPNQAAWLCRPLIAQCAPRLERTHTSSTHQKRIAF</sequence>
<dbReference type="AlphaFoldDB" id="A0AAV1JFV9"/>
<dbReference type="EMBL" id="CAVLEF010000009">
    <property type="protein sequence ID" value="CAK1547482.1"/>
    <property type="molecule type" value="Genomic_DNA"/>
</dbReference>
<comment type="caution">
    <text evidence="1">The sequence shown here is derived from an EMBL/GenBank/DDBJ whole genome shotgun (WGS) entry which is preliminary data.</text>
</comment>